<evidence type="ECO:0000256" key="1">
    <source>
        <dbReference type="SAM" id="Phobius"/>
    </source>
</evidence>
<reference evidence="2 3" key="1">
    <citation type="submission" date="2019-12" db="EMBL/GenBank/DDBJ databases">
        <title>Halocatena pleomorpha gen. nov. sp. nov., an extremely halophilic archaeon of family Halobacteriaceae isolated from saltpan soil.</title>
        <authorList>
            <person name="Pal Y."/>
            <person name="Verma A."/>
            <person name="Krishnamurthi S."/>
            <person name="Kumar P."/>
        </authorList>
    </citation>
    <scope>NUCLEOTIDE SEQUENCE [LARGE SCALE GENOMIC DNA]</scope>
    <source>
        <strain evidence="2 3">JCM 16495</strain>
    </source>
</reference>
<protein>
    <submittedName>
        <fullName evidence="2">Uncharacterized protein</fullName>
    </submittedName>
</protein>
<comment type="caution">
    <text evidence="2">The sequence shown here is derived from an EMBL/GenBank/DDBJ whole genome shotgun (WGS) entry which is preliminary data.</text>
</comment>
<evidence type="ECO:0000313" key="2">
    <source>
        <dbReference type="EMBL" id="MWG35893.1"/>
    </source>
</evidence>
<gene>
    <name evidence="2" type="ORF">GQS65_15610</name>
</gene>
<feature type="transmembrane region" description="Helical" evidence="1">
    <location>
        <begin position="6"/>
        <end position="23"/>
    </location>
</feature>
<evidence type="ECO:0000313" key="3">
    <source>
        <dbReference type="Proteomes" id="UP000451471"/>
    </source>
</evidence>
<accession>A0A6B0GTE9</accession>
<proteinExistence type="predicted"/>
<dbReference type="AlphaFoldDB" id="A0A6B0GTE9"/>
<feature type="transmembrane region" description="Helical" evidence="1">
    <location>
        <begin position="66"/>
        <end position="86"/>
    </location>
</feature>
<keyword evidence="3" id="KW-1185">Reference proteome</keyword>
<organism evidence="2 3">
    <name type="scientific">Halomarina oriensis</name>
    <dbReference type="NCBI Taxonomy" id="671145"/>
    <lineage>
        <taxon>Archaea</taxon>
        <taxon>Methanobacteriati</taxon>
        <taxon>Methanobacteriota</taxon>
        <taxon>Stenosarchaea group</taxon>
        <taxon>Halobacteria</taxon>
        <taxon>Halobacteriales</taxon>
        <taxon>Natronomonadaceae</taxon>
        <taxon>Halomarina</taxon>
    </lineage>
</organism>
<sequence length="105" mass="11862">MLWRVWLAVAAVALLFTLCWLFVEKRLFLTTLLSTILWAWLGTTAGDLEVRSLEAGTTAPIEIPSLQWVMFGMTALSVLAAFLHYFGHYPPQDDTVEPHLTDTPR</sequence>
<keyword evidence="1" id="KW-0472">Membrane</keyword>
<feature type="transmembrane region" description="Helical" evidence="1">
    <location>
        <begin position="28"/>
        <end position="46"/>
    </location>
</feature>
<dbReference type="RefSeq" id="WP_158205561.1">
    <property type="nucleotide sequence ID" value="NZ_WSZK01000028.1"/>
</dbReference>
<name>A0A6B0GTE9_9EURY</name>
<dbReference type="EMBL" id="WSZK01000028">
    <property type="protein sequence ID" value="MWG35893.1"/>
    <property type="molecule type" value="Genomic_DNA"/>
</dbReference>
<keyword evidence="1" id="KW-1133">Transmembrane helix</keyword>
<keyword evidence="1" id="KW-0812">Transmembrane</keyword>
<dbReference type="Proteomes" id="UP000451471">
    <property type="component" value="Unassembled WGS sequence"/>
</dbReference>